<reference evidence="2 3" key="1">
    <citation type="submission" date="2020-07" db="EMBL/GenBank/DDBJ databases">
        <title>Gai3-2, isolated from salt lake.</title>
        <authorList>
            <person name="Cui H."/>
            <person name="Shi X."/>
        </authorList>
    </citation>
    <scope>NUCLEOTIDE SEQUENCE [LARGE SCALE GENOMIC DNA]</scope>
    <source>
        <strain evidence="2 3">Gai3-2</strain>
    </source>
</reference>
<dbReference type="KEGG" id="halg:HUG10_01825"/>
<keyword evidence="1" id="KW-0812">Transmembrane</keyword>
<evidence type="ECO:0000313" key="3">
    <source>
        <dbReference type="Proteomes" id="UP000509750"/>
    </source>
</evidence>
<feature type="transmembrane region" description="Helical" evidence="1">
    <location>
        <begin position="161"/>
        <end position="180"/>
    </location>
</feature>
<proteinExistence type="predicted"/>
<name>A0A7D5KK42_9EURY</name>
<keyword evidence="1" id="KW-1133">Transmembrane helix</keyword>
<protein>
    <submittedName>
        <fullName evidence="2">Uncharacterized protein</fullName>
    </submittedName>
</protein>
<feature type="transmembrane region" description="Helical" evidence="1">
    <location>
        <begin position="70"/>
        <end position="93"/>
    </location>
</feature>
<feature type="transmembrane region" description="Helical" evidence="1">
    <location>
        <begin position="129"/>
        <end position="149"/>
    </location>
</feature>
<dbReference type="GeneID" id="56027532"/>
<organism evidence="2 3">
    <name type="scientific">Halorarum halophilum</name>
    <dbReference type="NCBI Taxonomy" id="2743090"/>
    <lineage>
        <taxon>Archaea</taxon>
        <taxon>Methanobacteriati</taxon>
        <taxon>Methanobacteriota</taxon>
        <taxon>Stenosarchaea group</taxon>
        <taxon>Halobacteria</taxon>
        <taxon>Halobacteriales</taxon>
        <taxon>Haloferacaceae</taxon>
        <taxon>Halorarum</taxon>
    </lineage>
</organism>
<gene>
    <name evidence="2" type="ORF">HUG10_01825</name>
</gene>
<evidence type="ECO:0000256" key="1">
    <source>
        <dbReference type="SAM" id="Phobius"/>
    </source>
</evidence>
<accession>A0A7D5KK42</accession>
<dbReference type="AlphaFoldDB" id="A0A7D5KK42"/>
<keyword evidence="3" id="KW-1185">Reference proteome</keyword>
<dbReference type="Proteomes" id="UP000509750">
    <property type="component" value="Chromosome"/>
</dbReference>
<evidence type="ECO:0000313" key="2">
    <source>
        <dbReference type="EMBL" id="QLG26355.1"/>
    </source>
</evidence>
<dbReference type="OrthoDB" id="386176at2157"/>
<sequence length="191" mass="21108">MPELTEPELNRRERWTRELLMLLPSEYGDPADRSEEKVTIVRSILAKQYVEHTNLGVVWKTALMLLVYDWLFTLSSQVYGLTLGALGSLALALPNLYTPEILAEDTFDKTDTVMAEIESKAELSVRTNIGVAGLAVGFVWQILAISGPIPGELITQNHLKGVIPTWLGFIIILTLGFLILGSGVSNIRGRT</sequence>
<dbReference type="EMBL" id="CP058529">
    <property type="protein sequence ID" value="QLG26355.1"/>
    <property type="molecule type" value="Genomic_DNA"/>
</dbReference>
<keyword evidence="1" id="KW-0472">Membrane</keyword>
<dbReference type="RefSeq" id="WP_179167930.1">
    <property type="nucleotide sequence ID" value="NZ_CP058529.1"/>
</dbReference>